<reference evidence="1" key="1">
    <citation type="submission" date="2021-04" db="EMBL/GenBank/DDBJ databases">
        <title>Phylogenetic analysis of Acidobacteriaceae.</title>
        <authorList>
            <person name="Qiu L."/>
            <person name="Zhang Q."/>
        </authorList>
    </citation>
    <scope>NUCLEOTIDE SEQUENCE</scope>
    <source>
        <strain evidence="1">DSM 25168</strain>
    </source>
</reference>
<dbReference type="RefSeq" id="WP_260791527.1">
    <property type="nucleotide sequence ID" value="NZ_CP093313.1"/>
</dbReference>
<dbReference type="Proteomes" id="UP001059380">
    <property type="component" value="Chromosome"/>
</dbReference>
<proteinExistence type="predicted"/>
<dbReference type="AlphaFoldDB" id="A0A9J7BI03"/>
<evidence type="ECO:0000313" key="1">
    <source>
        <dbReference type="EMBL" id="UWZ82343.1"/>
    </source>
</evidence>
<name>A0A9J7BI03_9BACT</name>
<sequence>MRSSSADPKRLSSDTRLQLVTLMLAILCVFNTHSAAAQETAACHAAPAASLAGWICHSSEKEIHIFYIHGIGNDGPTDFDSLELRKSICAYLKDCTTPAGEPVGPWDYADEGYFAPGAAPPALDFLGQPVWRNNEEWSAAAPYAAHYKIARTHGPVIYVDALHWWPLTFALKCRQIVAGDASFVAPNKLRINTCSKREAAPGVPDRFRSYDWISPDDAKALLKMPSHGARANRDLKTGLMDWGFSDAVMALGPLRPYILDGIRQLILKSLSDAHPENRSESAPVAENDEFTIVSHSLGSYLIFAALDTSEDTTGDQAIGHGERFHEVLERTSRVYFFANQLRLLELASLDGRTDRNLVTHLEVWAKLRCDHLKTQPNAPQECAPPRITALNDPSDLLTWTVPDLEGVKVENWTVKNAPHWLGIIENPTLAHNNYARDKRAVKAILAGDGPK</sequence>
<dbReference type="EMBL" id="CP093313">
    <property type="protein sequence ID" value="UWZ82343.1"/>
    <property type="molecule type" value="Genomic_DNA"/>
</dbReference>
<organism evidence="1 2">
    <name type="scientific">Occallatibacter riparius</name>
    <dbReference type="NCBI Taxonomy" id="1002689"/>
    <lineage>
        <taxon>Bacteria</taxon>
        <taxon>Pseudomonadati</taxon>
        <taxon>Acidobacteriota</taxon>
        <taxon>Terriglobia</taxon>
        <taxon>Terriglobales</taxon>
        <taxon>Acidobacteriaceae</taxon>
        <taxon>Occallatibacter</taxon>
    </lineage>
</organism>
<keyword evidence="2" id="KW-1185">Reference proteome</keyword>
<gene>
    <name evidence="1" type="ORF">MOP44_17410</name>
</gene>
<accession>A0A9J7BI03</accession>
<evidence type="ECO:0000313" key="2">
    <source>
        <dbReference type="Proteomes" id="UP001059380"/>
    </source>
</evidence>
<dbReference type="KEGG" id="orp:MOP44_17410"/>
<protein>
    <submittedName>
        <fullName evidence="1">Uncharacterized protein</fullName>
    </submittedName>
</protein>